<sequence>MTGSIVGVVFAFTGMILVGTIAMAVGLFKFSETE</sequence>
<name>A0A1X9ME86_9BACI</name>
<protein>
    <submittedName>
        <fullName evidence="2">Uncharacterized protein</fullName>
    </submittedName>
</protein>
<gene>
    <name evidence="2" type="ORF">BkAM31D_19020</name>
</gene>
<keyword evidence="1" id="KW-1133">Transmembrane helix</keyword>
<evidence type="ECO:0000256" key="1">
    <source>
        <dbReference type="SAM" id="Phobius"/>
    </source>
</evidence>
<evidence type="ECO:0000313" key="2">
    <source>
        <dbReference type="EMBL" id="ARK31759.1"/>
    </source>
</evidence>
<keyword evidence="1" id="KW-0472">Membrane</keyword>
<reference evidence="2 3" key="1">
    <citation type="submission" date="2017-04" db="EMBL/GenBank/DDBJ databases">
        <title>Bacillus krulwichiae AM31D Genome sequencing and assembly.</title>
        <authorList>
            <person name="Krulwich T.A."/>
            <person name="Anastor L."/>
            <person name="Ehrlich R."/>
            <person name="Ehrlich G.D."/>
            <person name="Janto B."/>
        </authorList>
    </citation>
    <scope>NUCLEOTIDE SEQUENCE [LARGE SCALE GENOMIC DNA]</scope>
    <source>
        <strain evidence="2 3">AM31D</strain>
    </source>
</reference>
<keyword evidence="3" id="KW-1185">Reference proteome</keyword>
<dbReference type="KEGG" id="bkw:BkAM31D_19020"/>
<dbReference type="AlphaFoldDB" id="A0A1X9ME86"/>
<organism evidence="2 3">
    <name type="scientific">Halalkalibacter krulwichiae</name>
    <dbReference type="NCBI Taxonomy" id="199441"/>
    <lineage>
        <taxon>Bacteria</taxon>
        <taxon>Bacillati</taxon>
        <taxon>Bacillota</taxon>
        <taxon>Bacilli</taxon>
        <taxon>Bacillales</taxon>
        <taxon>Bacillaceae</taxon>
        <taxon>Halalkalibacter</taxon>
    </lineage>
</organism>
<accession>A0A1X9ME86</accession>
<proteinExistence type="predicted"/>
<keyword evidence="1" id="KW-0812">Transmembrane</keyword>
<feature type="transmembrane region" description="Helical" evidence="1">
    <location>
        <begin position="6"/>
        <end position="28"/>
    </location>
</feature>
<dbReference type="Proteomes" id="UP000193006">
    <property type="component" value="Chromosome"/>
</dbReference>
<dbReference type="EMBL" id="CP020814">
    <property type="protein sequence ID" value="ARK31759.1"/>
    <property type="molecule type" value="Genomic_DNA"/>
</dbReference>
<evidence type="ECO:0000313" key="3">
    <source>
        <dbReference type="Proteomes" id="UP000193006"/>
    </source>
</evidence>